<dbReference type="EMBL" id="JACVVK020000050">
    <property type="protein sequence ID" value="KAK7498513.1"/>
    <property type="molecule type" value="Genomic_DNA"/>
</dbReference>
<feature type="domain" description="BTB" evidence="3">
    <location>
        <begin position="66"/>
        <end position="136"/>
    </location>
</feature>
<evidence type="ECO:0000256" key="2">
    <source>
        <dbReference type="SAM" id="MobiDB-lite"/>
    </source>
</evidence>
<reference evidence="4 5" key="1">
    <citation type="journal article" date="2023" name="Sci. Data">
        <title>Genome assembly of the Korean intertidal mud-creeper Batillaria attramentaria.</title>
        <authorList>
            <person name="Patra A.K."/>
            <person name="Ho P.T."/>
            <person name="Jun S."/>
            <person name="Lee S.J."/>
            <person name="Kim Y."/>
            <person name="Won Y.J."/>
        </authorList>
    </citation>
    <scope>NUCLEOTIDE SEQUENCE [LARGE SCALE GENOMIC DNA]</scope>
    <source>
        <strain evidence="4">Wonlab-2016</strain>
    </source>
</reference>
<sequence>MGNALESLSPRRGVKRSREELEESQEKDNGNTTKPTPGDFQTPKRKRSQSTAKYILKTLFEEGNESDITILACGQEWRLHKLYLCQCRYFDSMFNGPWREADQSVVNMEITDENIDPKALKIAFQSLYTDNIFVKPVEAVGVLAAATLLQLDPLIEHCKTVMKGCIAEDLLLTLLSSPDLWLMQVEVDIYTLLKKWIFIQLNPTWNEGGICFLETETGWLEPFFSHCWTHHLMIEQAVDKGPQRVSEEEFLEKSMRCGRILIQEQDYCWRWVGYNFGMDLLLTCRNRVLMMKRNGGSRQFDGLISQQLQRHVMIRLSLAVMRKKDPSPVVHSTGIKTLTLVPDEVGRTAILIIVMQWSMKDTSYVVTVEVFSKPTTNLKLCRTAGVNARAKHM</sequence>
<dbReference type="Pfam" id="PF00651">
    <property type="entry name" value="BTB"/>
    <property type="match status" value="1"/>
</dbReference>
<evidence type="ECO:0000259" key="3">
    <source>
        <dbReference type="PROSITE" id="PS50097"/>
    </source>
</evidence>
<protein>
    <recommendedName>
        <fullName evidence="3">BTB domain-containing protein</fullName>
    </recommendedName>
</protein>
<evidence type="ECO:0000256" key="1">
    <source>
        <dbReference type="ARBA" id="ARBA00022473"/>
    </source>
</evidence>
<name>A0ABD0LHC3_9CAEN</name>
<gene>
    <name evidence="4" type="ORF">BaRGS_00010173</name>
</gene>
<dbReference type="InterPro" id="IPR043380">
    <property type="entry name" value="Gcl-like"/>
</dbReference>
<dbReference type="PROSITE" id="PS50097">
    <property type="entry name" value="BTB"/>
    <property type="match status" value="1"/>
</dbReference>
<evidence type="ECO:0000313" key="4">
    <source>
        <dbReference type="EMBL" id="KAK7498513.1"/>
    </source>
</evidence>
<feature type="compositionally biased region" description="Basic and acidic residues" evidence="2">
    <location>
        <begin position="16"/>
        <end position="29"/>
    </location>
</feature>
<organism evidence="4 5">
    <name type="scientific">Batillaria attramentaria</name>
    <dbReference type="NCBI Taxonomy" id="370345"/>
    <lineage>
        <taxon>Eukaryota</taxon>
        <taxon>Metazoa</taxon>
        <taxon>Spiralia</taxon>
        <taxon>Lophotrochozoa</taxon>
        <taxon>Mollusca</taxon>
        <taxon>Gastropoda</taxon>
        <taxon>Caenogastropoda</taxon>
        <taxon>Sorbeoconcha</taxon>
        <taxon>Cerithioidea</taxon>
        <taxon>Batillariidae</taxon>
        <taxon>Batillaria</taxon>
    </lineage>
</organism>
<dbReference type="AlphaFoldDB" id="A0ABD0LHC3"/>
<dbReference type="SMART" id="SM00225">
    <property type="entry name" value="BTB"/>
    <property type="match status" value="1"/>
</dbReference>
<dbReference type="InterPro" id="IPR011333">
    <property type="entry name" value="SKP1/BTB/POZ_sf"/>
</dbReference>
<keyword evidence="1" id="KW-0217">Developmental protein</keyword>
<feature type="region of interest" description="Disordered" evidence="2">
    <location>
        <begin position="1"/>
        <end position="48"/>
    </location>
</feature>
<proteinExistence type="predicted"/>
<dbReference type="PANTHER" id="PTHR23231:SF17">
    <property type="entry name" value="BTB DOMAIN-CONTAINING PROTEIN"/>
    <property type="match status" value="1"/>
</dbReference>
<dbReference type="CDD" id="cd18305">
    <property type="entry name" value="BTB_POZ_GCL"/>
    <property type="match status" value="1"/>
</dbReference>
<keyword evidence="5" id="KW-1185">Reference proteome</keyword>
<dbReference type="PANTHER" id="PTHR23231">
    <property type="entry name" value="GERM CELL-LESS PROTEIN"/>
    <property type="match status" value="1"/>
</dbReference>
<dbReference type="Gene3D" id="3.30.710.10">
    <property type="entry name" value="Potassium Channel Kv1.1, Chain A"/>
    <property type="match status" value="1"/>
</dbReference>
<comment type="caution">
    <text evidence="4">The sequence shown here is derived from an EMBL/GenBank/DDBJ whole genome shotgun (WGS) entry which is preliminary data.</text>
</comment>
<evidence type="ECO:0000313" key="5">
    <source>
        <dbReference type="Proteomes" id="UP001519460"/>
    </source>
</evidence>
<dbReference type="InterPro" id="IPR000210">
    <property type="entry name" value="BTB/POZ_dom"/>
</dbReference>
<dbReference type="Proteomes" id="UP001519460">
    <property type="component" value="Unassembled WGS sequence"/>
</dbReference>
<accession>A0ABD0LHC3</accession>
<dbReference type="SUPFAM" id="SSF54695">
    <property type="entry name" value="POZ domain"/>
    <property type="match status" value="1"/>
</dbReference>